<dbReference type="PROSITE" id="PS51318">
    <property type="entry name" value="TAT"/>
    <property type="match status" value="1"/>
</dbReference>
<dbReference type="RefSeq" id="WP_258786408.1">
    <property type="nucleotide sequence ID" value="NZ_JANUGQ010000004.1"/>
</dbReference>
<dbReference type="SUPFAM" id="SSF50998">
    <property type="entry name" value="Quinoprotein alcohol dehydrogenase-like"/>
    <property type="match status" value="2"/>
</dbReference>
<feature type="chain" id="PRO_5046153415" evidence="1">
    <location>
        <begin position="32"/>
        <end position="679"/>
    </location>
</feature>
<dbReference type="InterPro" id="IPR015943">
    <property type="entry name" value="WD40/YVTN_repeat-like_dom_sf"/>
</dbReference>
<sequence>MTTRRAFLTGTTAALSATILDFTTLASGAHAADNRMMREPVSLGVPLSDVLLLGGTVAPGPGGRAALWNVSTGKPAYLNAIDPGTGEQLVSVPLTGADGSWAVTAAPDGVYAGTYGNAHLYRWRPGNAGAAEDLGLPLARQTFIWSLATDEAGKVWGGTFPEGKVFRYDPATGAVKDFGQAVAGQTYVRSLACTGGKVYSGAYASAHIAELDPATGVFTQLPAPPGLDTISGRAVYDLNAHGGRLYARIGSDLPSPLFVYDTAARVWTDKIPEAHGLSVCPPDEEGRVYLIQEGELRRYDPQTKQITGTGLVFDGKVRNARSFGWVELGLPDYPGRSVVGTLWRGEMFRYNPRTGAHAILPTQVRHEPIEILSLADGGRRTVYAGGFLNGGLGAVHTESAASAFHRFAQIEYVQQASDGSVWLGVYPEGRVYRYRPDRTWNSPEYSPAGTRALPANPELIMTLKPYLQMRAKVLAETEGKMVVGTVPEGDRLGGGIAVYDMSTGAWEFTRNVVQDQSVFALAGHQGVMYGGASVTGGLSTTPPTRKAGAVFAWDVHRNTKLWELEPVATEGTVSGLAVGPDGRLWGLAGHTLFAVDLRSRTIVRRLELGTRSTGGTVVVSRGMLYVSVDGGLVFRVNPFASHLDPVLIAAFAHRRMTGHRDGRLYFSRGAELLKLDPRP</sequence>
<feature type="signal peptide" evidence="1">
    <location>
        <begin position="1"/>
        <end position="31"/>
    </location>
</feature>
<evidence type="ECO:0000313" key="3">
    <source>
        <dbReference type="Proteomes" id="UP001431313"/>
    </source>
</evidence>
<keyword evidence="3" id="KW-1185">Reference proteome</keyword>
<comment type="caution">
    <text evidence="2">The sequence shown here is derived from an EMBL/GenBank/DDBJ whole genome shotgun (WGS) entry which is preliminary data.</text>
</comment>
<accession>A0ABT2CE02</accession>
<protein>
    <submittedName>
        <fullName evidence="2">Uncharacterized protein</fullName>
    </submittedName>
</protein>
<dbReference type="InterPro" id="IPR006311">
    <property type="entry name" value="TAT_signal"/>
</dbReference>
<evidence type="ECO:0000313" key="2">
    <source>
        <dbReference type="EMBL" id="MCS0635586.1"/>
    </source>
</evidence>
<gene>
    <name evidence="2" type="ORF">NX801_07910</name>
</gene>
<dbReference type="Gene3D" id="2.130.10.10">
    <property type="entry name" value="YVTN repeat-like/Quinoprotein amine dehydrogenase"/>
    <property type="match status" value="2"/>
</dbReference>
<dbReference type="Proteomes" id="UP001431313">
    <property type="component" value="Unassembled WGS sequence"/>
</dbReference>
<dbReference type="InterPro" id="IPR011047">
    <property type="entry name" value="Quinoprotein_ADH-like_sf"/>
</dbReference>
<keyword evidence="1" id="KW-0732">Signal</keyword>
<reference evidence="2" key="1">
    <citation type="submission" date="2022-08" db="EMBL/GenBank/DDBJ databases">
        <authorList>
            <person name="Somphong A."/>
            <person name="Phongsopitanun W."/>
        </authorList>
    </citation>
    <scope>NUCLEOTIDE SEQUENCE</scope>
    <source>
        <strain evidence="2">LP05-1</strain>
    </source>
</reference>
<evidence type="ECO:0000256" key="1">
    <source>
        <dbReference type="SAM" id="SignalP"/>
    </source>
</evidence>
<dbReference type="EMBL" id="JANUGQ010000004">
    <property type="protein sequence ID" value="MCS0635586.1"/>
    <property type="molecule type" value="Genomic_DNA"/>
</dbReference>
<organism evidence="2 3">
    <name type="scientific">Streptomyces pyxinae</name>
    <dbReference type="NCBI Taxonomy" id="2970734"/>
    <lineage>
        <taxon>Bacteria</taxon>
        <taxon>Bacillati</taxon>
        <taxon>Actinomycetota</taxon>
        <taxon>Actinomycetes</taxon>
        <taxon>Kitasatosporales</taxon>
        <taxon>Streptomycetaceae</taxon>
        <taxon>Streptomyces</taxon>
    </lineage>
</organism>
<proteinExistence type="predicted"/>
<name>A0ABT2CE02_9ACTN</name>